<protein>
    <recommendedName>
        <fullName evidence="1">DUF403 domain-containing protein</fullName>
    </recommendedName>
</protein>
<dbReference type="EMBL" id="CP001339">
    <property type="protein sequence ID" value="ACL72101.1"/>
    <property type="molecule type" value="Genomic_DNA"/>
</dbReference>
<gene>
    <name evidence="2" type="ordered locus">Tgr7_1013</name>
</gene>
<dbReference type="AlphaFoldDB" id="B8GP12"/>
<dbReference type="Pfam" id="PF04168">
    <property type="entry name" value="Alpha-E"/>
    <property type="match status" value="1"/>
</dbReference>
<dbReference type="InterPro" id="IPR051680">
    <property type="entry name" value="ATP-dep_Glu-Cys_Ligase-2"/>
</dbReference>
<evidence type="ECO:0000313" key="3">
    <source>
        <dbReference type="Proteomes" id="UP000002383"/>
    </source>
</evidence>
<reference evidence="2 3" key="1">
    <citation type="journal article" date="2011" name="Stand. Genomic Sci.">
        <title>Complete genome sequence of 'Thioalkalivibrio sulfidophilus' HL-EbGr7.</title>
        <authorList>
            <person name="Muyzer G."/>
            <person name="Sorokin D.Y."/>
            <person name="Mavromatis K."/>
            <person name="Lapidus A."/>
            <person name="Clum A."/>
            <person name="Ivanova N."/>
            <person name="Pati A."/>
            <person name="d'Haeseleer P."/>
            <person name="Woyke T."/>
            <person name="Kyrpides N.C."/>
        </authorList>
    </citation>
    <scope>NUCLEOTIDE SEQUENCE [LARGE SCALE GENOMIC DNA]</scope>
    <source>
        <strain evidence="2 3">HL-EbGR7</strain>
    </source>
</reference>
<evidence type="ECO:0000313" key="2">
    <source>
        <dbReference type="EMBL" id="ACL72101.1"/>
    </source>
</evidence>
<feature type="domain" description="DUF403" evidence="1">
    <location>
        <begin position="1"/>
        <end position="306"/>
    </location>
</feature>
<organism evidence="2 3">
    <name type="scientific">Thioalkalivibrio sulfidiphilus (strain HL-EbGR7)</name>
    <dbReference type="NCBI Taxonomy" id="396588"/>
    <lineage>
        <taxon>Bacteria</taxon>
        <taxon>Pseudomonadati</taxon>
        <taxon>Pseudomonadota</taxon>
        <taxon>Gammaproteobacteria</taxon>
        <taxon>Chromatiales</taxon>
        <taxon>Ectothiorhodospiraceae</taxon>
        <taxon>Thioalkalivibrio</taxon>
    </lineage>
</organism>
<dbReference type="RefSeq" id="WP_012637585.1">
    <property type="nucleotide sequence ID" value="NC_011901.1"/>
</dbReference>
<dbReference type="Proteomes" id="UP000002383">
    <property type="component" value="Chromosome"/>
</dbReference>
<evidence type="ECO:0000259" key="1">
    <source>
        <dbReference type="Pfam" id="PF04168"/>
    </source>
</evidence>
<name>B8GP12_THISH</name>
<dbReference type="KEGG" id="tgr:Tgr7_1013"/>
<dbReference type="PANTHER" id="PTHR34595">
    <property type="entry name" value="BLR5612 PROTEIN"/>
    <property type="match status" value="1"/>
</dbReference>
<dbReference type="STRING" id="396588.Tgr7_1013"/>
<dbReference type="InterPro" id="IPR007296">
    <property type="entry name" value="DUF403"/>
</dbReference>
<dbReference type="eggNOG" id="COG2307">
    <property type="taxonomic scope" value="Bacteria"/>
</dbReference>
<accession>B8GP12</accession>
<dbReference type="HOGENOM" id="CLU_071567_1_0_6"/>
<dbReference type="PANTHER" id="PTHR34595:SF7">
    <property type="entry name" value="SLL1039 PROTEIN"/>
    <property type="match status" value="1"/>
</dbReference>
<proteinExistence type="predicted"/>
<sequence>MLSRVAERLYWMARYIERAENTARMVMAFSHLALDMPRSVQLSWKSMVSTTGGDAAFDHHYQRDDERNCVKFLLADLDNPGSIMSSLSGARENVRTTRDLVPSEAWESVNELYLFGKANAEAGVGKRGRYAFLSEIISRCQQITGLLAGTMSHDHAYDFIRAGRNLERADMSSRLLDVAGIGLLSKDEDMQPFENLLWINILKSVSGFQMYRQHVRRRVNGALVIQFLLQDKQFPRAIAHALGEVETSLANLPRNELPLRFIAQVKRHVQDAKVETLLKPEELHQFLDQIQMEMAETHASIADNWFRLDRAA</sequence>
<keyword evidence="3" id="KW-1185">Reference proteome</keyword>
<dbReference type="OrthoDB" id="9803532at2"/>